<gene>
    <name evidence="1" type="ORF">OWV82_006911</name>
</gene>
<dbReference type="Proteomes" id="UP001164539">
    <property type="component" value="Chromosome 3"/>
</dbReference>
<evidence type="ECO:0000313" key="2">
    <source>
        <dbReference type="Proteomes" id="UP001164539"/>
    </source>
</evidence>
<keyword evidence="2" id="KW-1185">Reference proteome</keyword>
<organism evidence="1 2">
    <name type="scientific">Melia azedarach</name>
    <name type="common">Chinaberry tree</name>
    <dbReference type="NCBI Taxonomy" id="155640"/>
    <lineage>
        <taxon>Eukaryota</taxon>
        <taxon>Viridiplantae</taxon>
        <taxon>Streptophyta</taxon>
        <taxon>Embryophyta</taxon>
        <taxon>Tracheophyta</taxon>
        <taxon>Spermatophyta</taxon>
        <taxon>Magnoliopsida</taxon>
        <taxon>eudicotyledons</taxon>
        <taxon>Gunneridae</taxon>
        <taxon>Pentapetalae</taxon>
        <taxon>rosids</taxon>
        <taxon>malvids</taxon>
        <taxon>Sapindales</taxon>
        <taxon>Meliaceae</taxon>
        <taxon>Melia</taxon>
    </lineage>
</organism>
<accession>A0ACC1YJE7</accession>
<protein>
    <submittedName>
        <fullName evidence="1">Uncharacterized protein</fullName>
    </submittedName>
</protein>
<proteinExistence type="predicted"/>
<dbReference type="EMBL" id="CM051396">
    <property type="protein sequence ID" value="KAJ4723552.1"/>
    <property type="molecule type" value="Genomic_DNA"/>
</dbReference>
<sequence>MLPFLILVKFNGVVYQIGHRDAEEYRTDRLFREVKDVIIKQGYNNEDRTELSVVLPWTENKEKRFIFKDSELYSVFEEFFVNNYPAIEFEVEVKKLLDEDDDYEGRSRKKTSPSLSAGKFNRDVQVAKLFQLKLSQGRRRKKNRGFTVKFVTRNDVGGIERSKGTTQGGLLNDFQVVVGSSSSNSSGGIQAGESSRNVRRQVAAARGLQLQLQEPAAAGSKDEEEEPSPWACF</sequence>
<comment type="caution">
    <text evidence="1">The sequence shown here is derived from an EMBL/GenBank/DDBJ whole genome shotgun (WGS) entry which is preliminary data.</text>
</comment>
<evidence type="ECO:0000313" key="1">
    <source>
        <dbReference type="EMBL" id="KAJ4723552.1"/>
    </source>
</evidence>
<name>A0ACC1YJE7_MELAZ</name>
<reference evidence="1 2" key="1">
    <citation type="journal article" date="2023" name="Science">
        <title>Complex scaffold remodeling in plant triterpene biosynthesis.</title>
        <authorList>
            <person name="De La Pena R."/>
            <person name="Hodgson H."/>
            <person name="Liu J.C."/>
            <person name="Stephenson M.J."/>
            <person name="Martin A.C."/>
            <person name="Owen C."/>
            <person name="Harkess A."/>
            <person name="Leebens-Mack J."/>
            <person name="Jimenez L.E."/>
            <person name="Osbourn A."/>
            <person name="Sattely E.S."/>
        </authorList>
    </citation>
    <scope>NUCLEOTIDE SEQUENCE [LARGE SCALE GENOMIC DNA]</scope>
    <source>
        <strain evidence="2">cv. JPN11</strain>
        <tissue evidence="1">Leaf</tissue>
    </source>
</reference>